<gene>
    <name evidence="1" type="ORF">C4B59_07370</name>
</gene>
<evidence type="ECO:0000313" key="1">
    <source>
        <dbReference type="EMBL" id="PXF60800.1"/>
    </source>
</evidence>
<organism evidence="1 2">
    <name type="scientific">Candidatus Methanogaster sp</name>
    <dbReference type="NCBI Taxonomy" id="3386292"/>
    <lineage>
        <taxon>Archaea</taxon>
        <taxon>Methanobacteriati</taxon>
        <taxon>Methanobacteriota</taxon>
        <taxon>Stenosarchaea group</taxon>
        <taxon>Methanomicrobia</taxon>
        <taxon>Methanosarcinales</taxon>
        <taxon>ANME-2 cluster</taxon>
        <taxon>Candidatus Methanogasteraceae</taxon>
        <taxon>Candidatus Methanogaster</taxon>
    </lineage>
</organism>
<dbReference type="Proteomes" id="UP000248329">
    <property type="component" value="Unassembled WGS sequence"/>
</dbReference>
<protein>
    <submittedName>
        <fullName evidence="1">Uncharacterized protein</fullName>
    </submittedName>
</protein>
<evidence type="ECO:0000313" key="2">
    <source>
        <dbReference type="Proteomes" id="UP000248329"/>
    </source>
</evidence>
<name>A0AC61L389_9EURY</name>
<reference evidence="1" key="1">
    <citation type="submission" date="2018-01" db="EMBL/GenBank/DDBJ databases">
        <authorList>
            <person name="Krukenberg V."/>
        </authorList>
    </citation>
    <scope>NUCLEOTIDE SEQUENCE</scope>
    <source>
        <strain evidence="1">E20ANME2</strain>
    </source>
</reference>
<sequence length="71" mass="8047">MPKLQGINHRRAVSAFQKAGFWIVREGKHISMTDGKRIIIIPRANPINAFTMAGIIRDAGMTVKEFKKLLR</sequence>
<proteinExistence type="predicted"/>
<accession>A0AC61L389</accession>
<dbReference type="EMBL" id="PQXF01000011">
    <property type="protein sequence ID" value="PXF60800.1"/>
    <property type="molecule type" value="Genomic_DNA"/>
</dbReference>
<comment type="caution">
    <text evidence="1">The sequence shown here is derived from an EMBL/GenBank/DDBJ whole genome shotgun (WGS) entry which is preliminary data.</text>
</comment>